<feature type="domain" description="Exonuclease" evidence="4">
    <location>
        <begin position="47"/>
        <end position="228"/>
    </location>
</feature>
<evidence type="ECO:0000256" key="3">
    <source>
        <dbReference type="ARBA" id="ARBA00022839"/>
    </source>
</evidence>
<dbReference type="InterPro" id="IPR012337">
    <property type="entry name" value="RNaseH-like_sf"/>
</dbReference>
<keyword evidence="1" id="KW-0540">Nuclease</keyword>
<dbReference type="SMART" id="SM00479">
    <property type="entry name" value="EXOIII"/>
    <property type="match status" value="1"/>
</dbReference>
<name>A0A078MMU2_9PSED</name>
<dbReference type="GO" id="GO:0003676">
    <property type="term" value="F:nucleic acid binding"/>
    <property type="evidence" value="ECO:0007669"/>
    <property type="project" value="InterPro"/>
</dbReference>
<evidence type="ECO:0000256" key="2">
    <source>
        <dbReference type="ARBA" id="ARBA00022801"/>
    </source>
</evidence>
<keyword evidence="3" id="KW-0269">Exonuclease</keyword>
<evidence type="ECO:0000313" key="5">
    <source>
        <dbReference type="EMBL" id="CEA06727.1"/>
    </source>
</evidence>
<dbReference type="GO" id="GO:0006259">
    <property type="term" value="P:DNA metabolic process"/>
    <property type="evidence" value="ECO:0007669"/>
    <property type="project" value="UniProtKB-ARBA"/>
</dbReference>
<dbReference type="PANTHER" id="PTHR30231">
    <property type="entry name" value="DNA POLYMERASE III SUBUNIT EPSILON"/>
    <property type="match status" value="1"/>
</dbReference>
<dbReference type="InterPro" id="IPR036397">
    <property type="entry name" value="RNaseH_sf"/>
</dbReference>
<dbReference type="GO" id="GO:0008408">
    <property type="term" value="F:3'-5' exonuclease activity"/>
    <property type="evidence" value="ECO:0007669"/>
    <property type="project" value="TreeGrafter"/>
</dbReference>
<dbReference type="RefSeq" id="WP_044501256.1">
    <property type="nucleotide sequence ID" value="NZ_LK391969.1"/>
</dbReference>
<reference evidence="5" key="1">
    <citation type="submission" date="2014-07" db="EMBL/GenBank/DDBJ databases">
        <authorList>
            <person name="Urmite Genomes Urmite Genomes"/>
        </authorList>
    </citation>
    <scope>NUCLEOTIDE SEQUENCE</scope>
    <source>
        <strain evidence="5">12M76_air</strain>
    </source>
</reference>
<organism evidence="5">
    <name type="scientific">Pseudomonas saudimassiliensis</name>
    <dbReference type="NCBI Taxonomy" id="1461581"/>
    <lineage>
        <taxon>Bacteria</taxon>
        <taxon>Pseudomonadati</taxon>
        <taxon>Pseudomonadota</taxon>
        <taxon>Gammaproteobacteria</taxon>
        <taxon>Pseudomonadales</taxon>
        <taxon>Pseudomonadaceae</taxon>
        <taxon>Pseudomonas</taxon>
    </lineage>
</organism>
<sequence length="238" mass="26924">MKPTTAPRTGDWPEYLASMAATSAQPALQRFYAADWPAADTPLAEVEFVALDIETTGLNAKRHSILSIGAIPFTLQRIRSNQAWQQLVRPQGDLMPESVVFHRITHSDIQQAPRFAEILDDLVDQLAGKVAVVHYRNIERNFIDQAVHQACAERLLFPMIDTMQIEANQYPQRQPGWLRRLLGREPISIRLADSRSRYGLPLYQAHHALTDALGTAELFQAQVATHFSPQQRLGDFWC</sequence>
<dbReference type="NCBIfam" id="NF006602">
    <property type="entry name" value="PRK09146.1"/>
    <property type="match status" value="1"/>
</dbReference>
<keyword evidence="2" id="KW-0378">Hydrolase</keyword>
<dbReference type="PANTHER" id="PTHR30231:SF4">
    <property type="entry name" value="PROTEIN NEN2"/>
    <property type="match status" value="1"/>
</dbReference>
<dbReference type="InterPro" id="IPR013520">
    <property type="entry name" value="Ribonucl_H"/>
</dbReference>
<dbReference type="Pfam" id="PF00929">
    <property type="entry name" value="RNase_T"/>
    <property type="match status" value="1"/>
</dbReference>
<protein>
    <submittedName>
        <fullName evidence="5">DNA polymerase III subunit epsilon</fullName>
    </submittedName>
</protein>
<dbReference type="CDD" id="cd06127">
    <property type="entry name" value="DEDDh"/>
    <property type="match status" value="1"/>
</dbReference>
<dbReference type="PATRIC" id="fig|1461581.3.peg.2980"/>
<dbReference type="OrthoDB" id="5497329at2"/>
<dbReference type="AlphaFoldDB" id="A0A078MMU2"/>
<evidence type="ECO:0000259" key="4">
    <source>
        <dbReference type="SMART" id="SM00479"/>
    </source>
</evidence>
<dbReference type="GO" id="GO:0005829">
    <property type="term" value="C:cytosol"/>
    <property type="evidence" value="ECO:0007669"/>
    <property type="project" value="TreeGrafter"/>
</dbReference>
<dbReference type="SUPFAM" id="SSF53098">
    <property type="entry name" value="Ribonuclease H-like"/>
    <property type="match status" value="1"/>
</dbReference>
<dbReference type="EMBL" id="LM997413">
    <property type="protein sequence ID" value="CEA06727.1"/>
    <property type="molecule type" value="Genomic_DNA"/>
</dbReference>
<proteinExistence type="predicted"/>
<dbReference type="Gene3D" id="3.30.420.10">
    <property type="entry name" value="Ribonuclease H-like superfamily/Ribonuclease H"/>
    <property type="match status" value="1"/>
</dbReference>
<evidence type="ECO:0000256" key="1">
    <source>
        <dbReference type="ARBA" id="ARBA00022722"/>
    </source>
</evidence>
<gene>
    <name evidence="5" type="ORF">BN1049_03043</name>
</gene>
<dbReference type="EMBL" id="LK391969">
    <property type="protein sequence ID" value="CEF28061.1"/>
    <property type="molecule type" value="Genomic_DNA"/>
</dbReference>
<accession>A0A078MMU2</accession>